<accession>A0ABN2ZXG3</accession>
<keyword evidence="4" id="KW-1185">Reference proteome</keyword>
<sequence>MRTQMTWRTMLVGGRPASYGVAGNGPPVVFLHGWGLSHRTYRHGLERLVGRGVRVLAPALPGFGGTVPLPAEQFSLEGYADWVAAFLTELGVEEPVTLVGHSFGGGVALRTAHDHPDVVAQLVLVNSIGGSVWANRGELPVLLADRPIWDWGLHLAAHALSVRAFTRVVPVIAADAVPNFLLHPTTLWKVGRLARDANLAEELEELKQRGLPVVIVWGRDDSVLPWACAESLAVALGGPEVVTVPGNHSWLLADPRRFAEVITNVIGVAGDEETQAS</sequence>
<dbReference type="EMBL" id="BAAAQR010000009">
    <property type="protein sequence ID" value="GAA2149610.1"/>
    <property type="molecule type" value="Genomic_DNA"/>
</dbReference>
<dbReference type="InterPro" id="IPR000073">
    <property type="entry name" value="AB_hydrolase_1"/>
</dbReference>
<name>A0ABN2ZXG3_9ACTN</name>
<dbReference type="PANTHER" id="PTHR43798:SF31">
    <property type="entry name" value="AB HYDROLASE SUPERFAMILY PROTEIN YCLE"/>
    <property type="match status" value="1"/>
</dbReference>
<organism evidence="3 4">
    <name type="scientific">Nocardioides koreensis</name>
    <dbReference type="NCBI Taxonomy" id="433651"/>
    <lineage>
        <taxon>Bacteria</taxon>
        <taxon>Bacillati</taxon>
        <taxon>Actinomycetota</taxon>
        <taxon>Actinomycetes</taxon>
        <taxon>Propionibacteriales</taxon>
        <taxon>Nocardioidaceae</taxon>
        <taxon>Nocardioides</taxon>
    </lineage>
</organism>
<comment type="caution">
    <text evidence="3">The sequence shown here is derived from an EMBL/GenBank/DDBJ whole genome shotgun (WGS) entry which is preliminary data.</text>
</comment>
<proteinExistence type="predicted"/>
<dbReference type="Pfam" id="PF12697">
    <property type="entry name" value="Abhydrolase_6"/>
    <property type="match status" value="1"/>
</dbReference>
<dbReference type="PANTHER" id="PTHR43798">
    <property type="entry name" value="MONOACYLGLYCEROL LIPASE"/>
    <property type="match status" value="1"/>
</dbReference>
<feature type="domain" description="AB hydrolase-1" evidence="2">
    <location>
        <begin position="28"/>
        <end position="261"/>
    </location>
</feature>
<gene>
    <name evidence="3" type="ORF">GCM10009844_29440</name>
</gene>
<evidence type="ECO:0000313" key="4">
    <source>
        <dbReference type="Proteomes" id="UP001501771"/>
    </source>
</evidence>
<dbReference type="Gene3D" id="3.40.50.1820">
    <property type="entry name" value="alpha/beta hydrolase"/>
    <property type="match status" value="1"/>
</dbReference>
<dbReference type="Proteomes" id="UP001501771">
    <property type="component" value="Unassembled WGS sequence"/>
</dbReference>
<dbReference type="RefSeq" id="WP_344153661.1">
    <property type="nucleotide sequence ID" value="NZ_BAAAQR010000009.1"/>
</dbReference>
<protein>
    <recommendedName>
        <fullName evidence="2">AB hydrolase-1 domain-containing protein</fullName>
    </recommendedName>
</protein>
<reference evidence="3 4" key="1">
    <citation type="journal article" date="2019" name="Int. J. Syst. Evol. Microbiol.">
        <title>The Global Catalogue of Microorganisms (GCM) 10K type strain sequencing project: providing services to taxonomists for standard genome sequencing and annotation.</title>
        <authorList>
            <consortium name="The Broad Institute Genomics Platform"/>
            <consortium name="The Broad Institute Genome Sequencing Center for Infectious Disease"/>
            <person name="Wu L."/>
            <person name="Ma J."/>
        </authorList>
    </citation>
    <scope>NUCLEOTIDE SEQUENCE [LARGE SCALE GENOMIC DNA]</scope>
    <source>
        <strain evidence="3 4">JCM 16022</strain>
    </source>
</reference>
<evidence type="ECO:0000259" key="2">
    <source>
        <dbReference type="Pfam" id="PF12697"/>
    </source>
</evidence>
<dbReference type="InterPro" id="IPR029058">
    <property type="entry name" value="AB_hydrolase_fold"/>
</dbReference>
<dbReference type="PRINTS" id="PR00111">
    <property type="entry name" value="ABHYDROLASE"/>
</dbReference>
<keyword evidence="1" id="KW-0378">Hydrolase</keyword>
<evidence type="ECO:0000313" key="3">
    <source>
        <dbReference type="EMBL" id="GAA2149610.1"/>
    </source>
</evidence>
<dbReference type="SUPFAM" id="SSF53474">
    <property type="entry name" value="alpha/beta-Hydrolases"/>
    <property type="match status" value="1"/>
</dbReference>
<dbReference type="InterPro" id="IPR050266">
    <property type="entry name" value="AB_hydrolase_sf"/>
</dbReference>
<evidence type="ECO:0000256" key="1">
    <source>
        <dbReference type="ARBA" id="ARBA00022801"/>
    </source>
</evidence>